<evidence type="ECO:0000256" key="1">
    <source>
        <dbReference type="ARBA" id="ARBA00001958"/>
    </source>
</evidence>
<evidence type="ECO:0000256" key="8">
    <source>
        <dbReference type="ARBA" id="ARBA00022777"/>
    </source>
</evidence>
<evidence type="ECO:0000259" key="17">
    <source>
        <dbReference type="Pfam" id="PF02887"/>
    </source>
</evidence>
<dbReference type="InterPro" id="IPR015795">
    <property type="entry name" value="Pyrv_Knase_C"/>
</dbReference>
<evidence type="ECO:0000256" key="13">
    <source>
        <dbReference type="ARBA" id="ARBA00048152"/>
    </source>
</evidence>
<dbReference type="SUPFAM" id="SSF51621">
    <property type="entry name" value="Phosphoenolpyruvate/pyruvate domain"/>
    <property type="match status" value="1"/>
</dbReference>
<dbReference type="Pfam" id="PF00224">
    <property type="entry name" value="PK"/>
    <property type="match status" value="1"/>
</dbReference>
<name>A0ABY8UKS1_TETOB</name>
<proteinExistence type="inferred from homology"/>
<dbReference type="PRINTS" id="PR01050">
    <property type="entry name" value="PYRUVTKNASE"/>
</dbReference>
<dbReference type="InterPro" id="IPR040442">
    <property type="entry name" value="Pyrv_kinase-like_dom_sf"/>
</dbReference>
<keyword evidence="12" id="KW-0670">Pyruvate</keyword>
<evidence type="ECO:0000256" key="5">
    <source>
        <dbReference type="ARBA" id="ARBA00022679"/>
    </source>
</evidence>
<evidence type="ECO:0000256" key="12">
    <source>
        <dbReference type="ARBA" id="ARBA00023317"/>
    </source>
</evidence>
<keyword evidence="7" id="KW-0547">Nucleotide-binding</keyword>
<evidence type="ECO:0000256" key="6">
    <source>
        <dbReference type="ARBA" id="ARBA00022723"/>
    </source>
</evidence>
<comment type="pathway">
    <text evidence="2 14">Carbohydrate degradation; glycolysis; pyruvate from D-glyceraldehyde 3-phosphate: step 5/5.</text>
</comment>
<feature type="region of interest" description="Disordered" evidence="15">
    <location>
        <begin position="480"/>
        <end position="500"/>
    </location>
</feature>
<evidence type="ECO:0000256" key="10">
    <source>
        <dbReference type="ARBA" id="ARBA00022842"/>
    </source>
</evidence>
<evidence type="ECO:0000256" key="3">
    <source>
        <dbReference type="ARBA" id="ARBA00008663"/>
    </source>
</evidence>
<dbReference type="Gene3D" id="3.40.1380.20">
    <property type="entry name" value="Pyruvate kinase, C-terminal domain"/>
    <property type="match status" value="2"/>
</dbReference>
<dbReference type="InterPro" id="IPR036918">
    <property type="entry name" value="Pyrv_Knase_C_sf"/>
</dbReference>
<keyword evidence="5 14" id="KW-0808">Transferase</keyword>
<keyword evidence="9" id="KW-0067">ATP-binding</keyword>
<dbReference type="InterPro" id="IPR001697">
    <property type="entry name" value="Pyr_Knase"/>
</dbReference>
<protein>
    <recommendedName>
        <fullName evidence="4 14">Pyruvate kinase</fullName>
        <ecNumber evidence="4 14">2.7.1.40</ecNumber>
    </recommendedName>
</protein>
<dbReference type="Gene3D" id="2.40.33.10">
    <property type="entry name" value="PK beta-barrel domain-like"/>
    <property type="match status" value="1"/>
</dbReference>
<dbReference type="Proteomes" id="UP001244341">
    <property type="component" value="Chromosome 12b"/>
</dbReference>
<dbReference type="PANTHER" id="PTHR11817">
    <property type="entry name" value="PYRUVATE KINASE"/>
    <property type="match status" value="1"/>
</dbReference>
<evidence type="ECO:0000256" key="4">
    <source>
        <dbReference type="ARBA" id="ARBA00012142"/>
    </source>
</evidence>
<accession>A0ABY8UKS1</accession>
<keyword evidence="10 14" id="KW-0460">Magnesium</keyword>
<dbReference type="InterPro" id="IPR015813">
    <property type="entry name" value="Pyrv/PenolPyrv_kinase-like_dom"/>
</dbReference>
<dbReference type="InterPro" id="IPR015806">
    <property type="entry name" value="Pyrv_Knase_insert_dom_sf"/>
</dbReference>
<comment type="similarity">
    <text evidence="3 14">Belongs to the pyruvate kinase family.</text>
</comment>
<evidence type="ECO:0000256" key="15">
    <source>
        <dbReference type="SAM" id="MobiDB-lite"/>
    </source>
</evidence>
<dbReference type="InterPro" id="IPR011037">
    <property type="entry name" value="Pyrv_Knase-like_insert_dom_sf"/>
</dbReference>
<evidence type="ECO:0000256" key="14">
    <source>
        <dbReference type="RuleBase" id="RU000504"/>
    </source>
</evidence>
<dbReference type="SUPFAM" id="SSF50800">
    <property type="entry name" value="PK beta-barrel domain-like"/>
    <property type="match status" value="1"/>
</dbReference>
<keyword evidence="19" id="KW-1185">Reference proteome</keyword>
<feature type="region of interest" description="Disordered" evidence="15">
    <location>
        <begin position="817"/>
        <end position="839"/>
    </location>
</feature>
<evidence type="ECO:0000256" key="2">
    <source>
        <dbReference type="ARBA" id="ARBA00004997"/>
    </source>
</evidence>
<evidence type="ECO:0000313" key="19">
    <source>
        <dbReference type="Proteomes" id="UP001244341"/>
    </source>
</evidence>
<reference evidence="18 19" key="1">
    <citation type="submission" date="2023-05" db="EMBL/GenBank/DDBJ databases">
        <title>A 100% complete, gapless, phased diploid assembly of the Scenedesmus obliquus UTEX 3031 genome.</title>
        <authorList>
            <person name="Biondi T.C."/>
            <person name="Hanschen E.R."/>
            <person name="Kwon T."/>
            <person name="Eng W."/>
            <person name="Kruse C.P.S."/>
            <person name="Koehler S.I."/>
            <person name="Kunde Y."/>
            <person name="Gleasner C.D."/>
            <person name="You Mak K.T."/>
            <person name="Polle J."/>
            <person name="Hovde B.T."/>
            <person name="Starkenburg S.R."/>
        </authorList>
    </citation>
    <scope>NUCLEOTIDE SEQUENCE [LARGE SCALE GENOMIC DNA]</scope>
    <source>
        <strain evidence="18 19">DOE0152z</strain>
    </source>
</reference>
<feature type="domain" description="Pyruvate kinase C-terminal" evidence="17">
    <location>
        <begin position="647"/>
        <end position="759"/>
    </location>
</feature>
<dbReference type="SUPFAM" id="SSF52935">
    <property type="entry name" value="PK C-terminal domain-like"/>
    <property type="match status" value="1"/>
</dbReference>
<feature type="domain" description="Pyruvate kinase barrel" evidence="16">
    <location>
        <begin position="81"/>
        <end position="427"/>
    </location>
</feature>
<evidence type="ECO:0000259" key="16">
    <source>
        <dbReference type="Pfam" id="PF00224"/>
    </source>
</evidence>
<keyword evidence="11 14" id="KW-0324">Glycolysis</keyword>
<dbReference type="Gene3D" id="3.20.20.60">
    <property type="entry name" value="Phosphoenolpyruvate-binding domains"/>
    <property type="match status" value="1"/>
</dbReference>
<dbReference type="Pfam" id="PF02887">
    <property type="entry name" value="PK_C"/>
    <property type="match status" value="1"/>
</dbReference>
<dbReference type="EMBL" id="CP126219">
    <property type="protein sequence ID" value="WIA20836.1"/>
    <property type="molecule type" value="Genomic_DNA"/>
</dbReference>
<sequence length="902" mass="94083">MFELAVRGPAFVSGRRALKLARRPASLCAASCSNNSSKNAMMGYGKRLGFATKAKQHFFKSLDLQECIKPAEKRDGLFTGTKLVCSLGPSSHTVEVLEAMLRAGMVAVRVDLTWGGLDFHRATLAALNQAMVNCKKLCAVILDTLGREIMVRRPCEFGPDSWPAHPNPIDVAAGQTITLTTAPDVEATADVWPVTYPHLHNMVEEGDTVYIGRYLGTGSDSASLYLRVTRIEGADIICEACNGAVMDGLMTVFHMERSADSLLNLQNNLPLFSEYDRQAIAALGAEFEIDYVNLAYTRTREDVREARLFLDSLGMTATKVLAKVETRQGLLNFRGILAGADGIVISRGHIGLDVAPEKMALVQKQLISHCNLLGKPVLITRVVDSMVTSPRPTRAEATDIANAVLDGVDGILLGAETLRGSYPVEAVATIAEICRVAESVFDHTSHYDHLMSAAEEMEDVVRAAAGSMAAAAAAAAGGRASTSASGHSGEGAGSGLRGTAAAHAAELDEDMIPSSGVSRAGSFSDVQGLGANGGKSGSAGSFSNLRGLMQSSSYASLQAAYQEVHSFAMFGGAGSHSVAANLHTLKASTGATGAGKSSVGPSAKDKADLPFMNMLESLASGATGAGKSSVGPSAKDNADLPFMNMLESLASSAVRAAGKVQADLIIVYTATGRTAQLVAKYRPPMPILTLVVPRLVNDGIRWRLEGKATARTCQLTRGLLPMLATPGPNGDAVLEAAVIKAALAGLVAPRHHVVVLQQIHNDLCVKIMSLDSSGRRIAGPRVARAAKGTGIGPYISALYPKSPNPKALARAMGASTGDLVDSDADDDDEGPHGSAADGYDEGLVPLLVGLPGDLQTSASMLYDDEMSRAIAAAMKGSASPAPAPAREVDVAALKPSIGVMSP</sequence>
<feature type="compositionally biased region" description="Acidic residues" evidence="15">
    <location>
        <begin position="820"/>
        <end position="829"/>
    </location>
</feature>
<keyword evidence="6" id="KW-0479">Metal-binding</keyword>
<evidence type="ECO:0000256" key="9">
    <source>
        <dbReference type="ARBA" id="ARBA00022840"/>
    </source>
</evidence>
<dbReference type="EC" id="2.7.1.40" evidence="4 14"/>
<comment type="catalytic activity">
    <reaction evidence="13 14">
        <text>pyruvate + ATP = phosphoenolpyruvate + ADP + H(+)</text>
        <dbReference type="Rhea" id="RHEA:18157"/>
        <dbReference type="ChEBI" id="CHEBI:15361"/>
        <dbReference type="ChEBI" id="CHEBI:15378"/>
        <dbReference type="ChEBI" id="CHEBI:30616"/>
        <dbReference type="ChEBI" id="CHEBI:58702"/>
        <dbReference type="ChEBI" id="CHEBI:456216"/>
        <dbReference type="EC" id="2.7.1.40"/>
    </reaction>
</comment>
<evidence type="ECO:0000256" key="11">
    <source>
        <dbReference type="ARBA" id="ARBA00023152"/>
    </source>
</evidence>
<evidence type="ECO:0000313" key="18">
    <source>
        <dbReference type="EMBL" id="WIA20836.1"/>
    </source>
</evidence>
<evidence type="ECO:0000256" key="7">
    <source>
        <dbReference type="ARBA" id="ARBA00022741"/>
    </source>
</evidence>
<comment type="cofactor">
    <cofactor evidence="1">
        <name>K(+)</name>
        <dbReference type="ChEBI" id="CHEBI:29103"/>
    </cofactor>
</comment>
<organism evidence="18 19">
    <name type="scientific">Tetradesmus obliquus</name>
    <name type="common">Green alga</name>
    <name type="synonym">Acutodesmus obliquus</name>
    <dbReference type="NCBI Taxonomy" id="3088"/>
    <lineage>
        <taxon>Eukaryota</taxon>
        <taxon>Viridiplantae</taxon>
        <taxon>Chlorophyta</taxon>
        <taxon>core chlorophytes</taxon>
        <taxon>Chlorophyceae</taxon>
        <taxon>CS clade</taxon>
        <taxon>Sphaeropleales</taxon>
        <taxon>Scenedesmaceae</taxon>
        <taxon>Tetradesmus</taxon>
    </lineage>
</organism>
<keyword evidence="8 14" id="KW-0418">Kinase</keyword>
<gene>
    <name evidence="18" type="ORF">OEZ85_005187</name>
</gene>
<dbReference type="InterPro" id="IPR015793">
    <property type="entry name" value="Pyrv_Knase_brl"/>
</dbReference>